<protein>
    <recommendedName>
        <fullName evidence="4">Lysozyme</fullName>
    </recommendedName>
</protein>
<dbReference type="AlphaFoldDB" id="A0AAW3I5S3"/>
<evidence type="ECO:0000313" key="2">
    <source>
        <dbReference type="EMBL" id="KNE28151.1"/>
    </source>
</evidence>
<evidence type="ECO:0000313" key="3">
    <source>
        <dbReference type="Proteomes" id="UP000037511"/>
    </source>
</evidence>
<dbReference type="Proteomes" id="UP000037511">
    <property type="component" value="Unassembled WGS sequence"/>
</dbReference>
<keyword evidence="1" id="KW-0732">Signal</keyword>
<sequence>MGRSAMMCGAYGLMLMNAWPALVYASGITAAQNRQCIGLASAHQVAAGSRNVGLYPDQTLAQLKADKSFTFSDAELKAVVNNVYFGGVSVIAPPMGVYKAVYDSCVRGGPDPRWKPLQ</sequence>
<reference evidence="2 3" key="1">
    <citation type="submission" date="2015-07" db="EMBL/GenBank/DDBJ databases">
        <title>Draft genome of Achromobacter spanius.</title>
        <authorList>
            <person name="Wang X."/>
        </authorList>
    </citation>
    <scope>NUCLEOTIDE SEQUENCE [LARGE SCALE GENOMIC DNA]</scope>
    <source>
        <strain evidence="2 3">CGMCC9173</strain>
    </source>
</reference>
<proteinExistence type="predicted"/>
<feature type="signal peptide" evidence="1">
    <location>
        <begin position="1"/>
        <end position="25"/>
    </location>
</feature>
<feature type="chain" id="PRO_5043430739" description="Lysozyme" evidence="1">
    <location>
        <begin position="26"/>
        <end position="118"/>
    </location>
</feature>
<organism evidence="2 3">
    <name type="scientific">Achromobacter spanius</name>
    <dbReference type="NCBI Taxonomy" id="217203"/>
    <lineage>
        <taxon>Bacteria</taxon>
        <taxon>Pseudomonadati</taxon>
        <taxon>Pseudomonadota</taxon>
        <taxon>Betaproteobacteria</taxon>
        <taxon>Burkholderiales</taxon>
        <taxon>Alcaligenaceae</taxon>
        <taxon>Achromobacter</taxon>
    </lineage>
</organism>
<dbReference type="EMBL" id="LGVG01000008">
    <property type="protein sequence ID" value="KNE28151.1"/>
    <property type="molecule type" value="Genomic_DNA"/>
</dbReference>
<comment type="caution">
    <text evidence="2">The sequence shown here is derived from an EMBL/GenBank/DDBJ whole genome shotgun (WGS) entry which is preliminary data.</text>
</comment>
<accession>A0AAW3I5S3</accession>
<name>A0AAW3I5S3_9BURK</name>
<evidence type="ECO:0008006" key="4">
    <source>
        <dbReference type="Google" id="ProtNLM"/>
    </source>
</evidence>
<gene>
    <name evidence="2" type="ORF">AFM18_08240</name>
</gene>
<evidence type="ECO:0000256" key="1">
    <source>
        <dbReference type="SAM" id="SignalP"/>
    </source>
</evidence>